<dbReference type="SUPFAM" id="SSF103637">
    <property type="entry name" value="CCHHC domain"/>
    <property type="match status" value="5"/>
</dbReference>
<dbReference type="Proteomes" id="UP000694941">
    <property type="component" value="Unplaced"/>
</dbReference>
<keyword evidence="7" id="KW-0805">Transcription regulation</keyword>
<keyword evidence="6" id="KW-0862">Zinc</keyword>
<name>A0ABM1TSM6_LIMPO</name>
<dbReference type="GeneID" id="106473721"/>
<keyword evidence="4" id="KW-0677">Repeat</keyword>
<evidence type="ECO:0000256" key="5">
    <source>
        <dbReference type="ARBA" id="ARBA00022771"/>
    </source>
</evidence>
<feature type="compositionally biased region" description="Low complexity" evidence="10">
    <location>
        <begin position="1035"/>
        <end position="1057"/>
    </location>
</feature>
<keyword evidence="11" id="KW-1185">Reference proteome</keyword>
<keyword evidence="8" id="KW-0804">Transcription</keyword>
<evidence type="ECO:0000256" key="9">
    <source>
        <dbReference type="ARBA" id="ARBA00023242"/>
    </source>
</evidence>
<dbReference type="Pfam" id="PF01530">
    <property type="entry name" value="zf-C2HC"/>
    <property type="match status" value="5"/>
</dbReference>
<dbReference type="RefSeq" id="XP_022258882.1">
    <property type="nucleotide sequence ID" value="XM_022403174.1"/>
</dbReference>
<evidence type="ECO:0000256" key="7">
    <source>
        <dbReference type="ARBA" id="ARBA00023015"/>
    </source>
</evidence>
<evidence type="ECO:0000256" key="8">
    <source>
        <dbReference type="ARBA" id="ARBA00023163"/>
    </source>
</evidence>
<accession>A0ABM1TSM6</accession>
<feature type="compositionally biased region" description="Polar residues" evidence="10">
    <location>
        <begin position="960"/>
        <end position="983"/>
    </location>
</feature>
<evidence type="ECO:0000256" key="3">
    <source>
        <dbReference type="ARBA" id="ARBA00022723"/>
    </source>
</evidence>
<evidence type="ECO:0000256" key="4">
    <source>
        <dbReference type="ARBA" id="ARBA00022737"/>
    </source>
</evidence>
<feature type="compositionally biased region" description="Polar residues" evidence="10">
    <location>
        <begin position="1023"/>
        <end position="1034"/>
    </location>
</feature>
<feature type="non-terminal residue" evidence="12">
    <location>
        <position position="1339"/>
    </location>
</feature>
<organism evidence="11 12">
    <name type="scientific">Limulus polyphemus</name>
    <name type="common">Atlantic horseshoe crab</name>
    <dbReference type="NCBI Taxonomy" id="6850"/>
    <lineage>
        <taxon>Eukaryota</taxon>
        <taxon>Metazoa</taxon>
        <taxon>Ecdysozoa</taxon>
        <taxon>Arthropoda</taxon>
        <taxon>Chelicerata</taxon>
        <taxon>Merostomata</taxon>
        <taxon>Xiphosura</taxon>
        <taxon>Limulidae</taxon>
        <taxon>Limulus</taxon>
    </lineage>
</organism>
<feature type="region of interest" description="Disordered" evidence="10">
    <location>
        <begin position="930"/>
        <end position="1060"/>
    </location>
</feature>
<proteinExistence type="inferred from homology"/>
<keyword evidence="9" id="KW-0539">Nucleus</keyword>
<dbReference type="PROSITE" id="PS51802">
    <property type="entry name" value="ZF_CCHHC"/>
    <property type="match status" value="5"/>
</dbReference>
<evidence type="ECO:0000313" key="11">
    <source>
        <dbReference type="Proteomes" id="UP000694941"/>
    </source>
</evidence>
<feature type="compositionally biased region" description="Basic and acidic residues" evidence="10">
    <location>
        <begin position="18"/>
        <end position="39"/>
    </location>
</feature>
<dbReference type="PANTHER" id="PTHR10816:SF15">
    <property type="entry name" value="MYELIN TRANSCRIPTION FACTOR 1-LIKE PROTEIN"/>
    <property type="match status" value="1"/>
</dbReference>
<dbReference type="Gene3D" id="4.10.320.30">
    <property type="match status" value="5"/>
</dbReference>
<evidence type="ECO:0000256" key="2">
    <source>
        <dbReference type="ARBA" id="ARBA00010194"/>
    </source>
</evidence>
<evidence type="ECO:0000256" key="6">
    <source>
        <dbReference type="ARBA" id="ARBA00022833"/>
    </source>
</evidence>
<keyword evidence="3" id="KW-0479">Metal-binding</keyword>
<reference evidence="12" key="1">
    <citation type="submission" date="2025-08" db="UniProtKB">
        <authorList>
            <consortium name="RefSeq"/>
        </authorList>
    </citation>
    <scope>IDENTIFICATION</scope>
    <source>
        <tissue evidence="12">Muscle</tissue>
    </source>
</reference>
<comment type="subcellular location">
    <subcellularLocation>
        <location evidence="1">Nucleus</location>
    </subcellularLocation>
</comment>
<evidence type="ECO:0000256" key="10">
    <source>
        <dbReference type="SAM" id="MobiDB-lite"/>
    </source>
</evidence>
<feature type="region of interest" description="Disordered" evidence="10">
    <location>
        <begin position="1"/>
        <end position="39"/>
    </location>
</feature>
<comment type="similarity">
    <text evidence="2">Belongs to the MYT1 family.</text>
</comment>
<keyword evidence="5" id="KW-0863">Zinc-finger</keyword>
<feature type="region of interest" description="Disordered" evidence="10">
    <location>
        <begin position="518"/>
        <end position="539"/>
    </location>
</feature>
<protein>
    <submittedName>
        <fullName evidence="12">Uncharacterized protein LOC106473721</fullName>
    </submittedName>
</protein>
<dbReference type="PANTHER" id="PTHR10816">
    <property type="entry name" value="MYELIN TRANSCRIPTION FACTOR 1-RELATED"/>
    <property type="match status" value="1"/>
</dbReference>
<sequence length="1339" mass="146852">MEGDKKDEETLEVSVKSLKRDDKKDSDSKKSDKALSKAIEETSDLQNIDADTERILEAEAALRSLSGNIEESEKGTCFGETDENLMFENLFEKKEDEVAQIKCLTRSSSWKEVVTLSASSCSSSDRSPIQSPVLLYPDFGSKQEASYQETDGNKDTQLDDTETISTFRNGIKALNNEDIEPEVEHHADAEPIDIYDVENLLKIEEKCATIQSIPNSFREEILTNDLKQETPENFEKGVQIKKQEIMSSHLTFDNVHHAHSEHIEKSLSHLTPAKYFPATDHISMHVKQPDSYNKPLLGKPLLQPIKLSPICPNLQTNLMENSDLLTTDDNNSNHSHIPFHSSPLKSVRTSSSESFLPSSNDYPARDSPYVSMYTACPKNDICLSTSPINYLSSSNVLQTSTSFPFSQHDTLSPALSHSSLFATKIYGSDQTNSSRTDEDSCTYVSASQVIRPKSPTDYYTSVTISTPSPTIREEIGKEPKQNKCYTFLESTLNTSCERLSIMDDHLLPLSDDENPLVIDEDDNPESPLTPRPSTTFSSAPCTPLSICSNSEKPPTETDVKFTDEYFRESKCPTPGCNGTGHVTGLYSHHRSLSGCPRKDKITQEIMAMHETILKCPTPGCNGRGHVNGNRNSHRSLSGCPIAAMEKLSYKEQKVTSTKPLSQRNSPAGAPERVLRPMCYVKQLNIPEKYTGYEATSTPRASLTKEMGKYNKSATECVYYNRPIAPKPNTEEANKSNIILKHQPGLRAQYHLEEAIPTAINLSTKGPDTVMDLSPTLSRDTVQQSYEMAMSSQPSPLSQQNLSTVIAPLQPQKTSLLIAQRPMYSHHPSTMEQTEPVDFSPKTELPSKVFPPHVPFSQAAGRPSPQSLSTANTSSHITHHSAFSLPTCSTSDYSEQKIRSSAVQGCGGHTVKTTRGEELSAILTPQSSMVSCSVRNSGGHLPPLQPPGIPILRPRSPYGTGHSSSTQPAGPSSPRTPLWTNLAQPFSHRQEASITSSPGSPSVDLPSHSLSTPPINKEEGSQADRYSSSIGIGTFSSQSLPTSPNSSQQPQRSPSYISNNTFSSEFPMSLTRHAEHGCDIDSNLPPLKMMKTSLKGRENKEFVQNQTSVSGSYVTHRSSYLVSLAGCPHADRVQLQQREVKCPTPGCDGSGHLTGNYSSHRSLSGCPRANKPKNVLRLREDKNDSEPLRCPIPGCDGGGHVTGKFQSHRSASGCPLVNKNRLHRQEALSIDGKVIKTEGSGCPTPGCDGSGHANGSFLSHRSISGCPKVSPVMIKPKLSADDMLSLAVKSHPKNKNNSNILTLEEEILGMQGYNTKVESEMIKLRTDISLMEEQIRATEQ</sequence>
<dbReference type="InterPro" id="IPR002515">
    <property type="entry name" value="Znf_C2H2C"/>
</dbReference>
<dbReference type="InterPro" id="IPR036060">
    <property type="entry name" value="Znf_C2H2C_sf"/>
</dbReference>
<evidence type="ECO:0000256" key="1">
    <source>
        <dbReference type="ARBA" id="ARBA00004123"/>
    </source>
</evidence>
<evidence type="ECO:0000313" key="12">
    <source>
        <dbReference type="RefSeq" id="XP_022258882.1"/>
    </source>
</evidence>
<gene>
    <name evidence="12" type="primary">LOC106473721</name>
</gene>